<dbReference type="CDD" id="cd01530">
    <property type="entry name" value="Cdc25"/>
    <property type="match status" value="1"/>
</dbReference>
<dbReference type="GO" id="GO:0004725">
    <property type="term" value="F:protein tyrosine phosphatase activity"/>
    <property type="evidence" value="ECO:0007669"/>
    <property type="project" value="UniProtKB-EC"/>
</dbReference>
<evidence type="ECO:0000256" key="9">
    <source>
        <dbReference type="ARBA" id="ARBA00067190"/>
    </source>
</evidence>
<evidence type="ECO:0000313" key="13">
    <source>
        <dbReference type="Proteomes" id="UP000076871"/>
    </source>
</evidence>
<dbReference type="RefSeq" id="XP_040767158.1">
    <property type="nucleotide sequence ID" value="XM_040902720.1"/>
</dbReference>
<dbReference type="AlphaFoldDB" id="A0A165FU95"/>
<feature type="region of interest" description="Disordered" evidence="10">
    <location>
        <begin position="462"/>
        <end position="484"/>
    </location>
</feature>
<keyword evidence="3" id="KW-0132">Cell division</keyword>
<evidence type="ECO:0000256" key="8">
    <source>
        <dbReference type="ARBA" id="ARBA00051722"/>
    </source>
</evidence>
<evidence type="ECO:0000256" key="7">
    <source>
        <dbReference type="ARBA" id="ARBA00023306"/>
    </source>
</evidence>
<keyword evidence="5" id="KW-0378">Hydrolase</keyword>
<dbReference type="EMBL" id="KV427611">
    <property type="protein sequence ID" value="KZT09418.1"/>
    <property type="molecule type" value="Genomic_DNA"/>
</dbReference>
<proteinExistence type="inferred from homology"/>
<dbReference type="GO" id="GO:0010971">
    <property type="term" value="P:positive regulation of G2/M transition of mitotic cell cycle"/>
    <property type="evidence" value="ECO:0007669"/>
    <property type="project" value="TreeGrafter"/>
</dbReference>
<dbReference type="GO" id="GO:0005634">
    <property type="term" value="C:nucleus"/>
    <property type="evidence" value="ECO:0007669"/>
    <property type="project" value="TreeGrafter"/>
</dbReference>
<evidence type="ECO:0000256" key="6">
    <source>
        <dbReference type="ARBA" id="ARBA00022912"/>
    </source>
</evidence>
<dbReference type="InterPro" id="IPR036873">
    <property type="entry name" value="Rhodanese-like_dom_sf"/>
</dbReference>
<dbReference type="Proteomes" id="UP000076871">
    <property type="component" value="Unassembled WGS sequence"/>
</dbReference>
<gene>
    <name evidence="12" type="ORF">LAESUDRAFT_504084</name>
</gene>
<dbReference type="OrthoDB" id="26523at2759"/>
<reference evidence="12 13" key="1">
    <citation type="journal article" date="2016" name="Mol. Biol. Evol.">
        <title>Comparative Genomics of Early-Diverging Mushroom-Forming Fungi Provides Insights into the Origins of Lignocellulose Decay Capabilities.</title>
        <authorList>
            <person name="Nagy L.G."/>
            <person name="Riley R."/>
            <person name="Tritt A."/>
            <person name="Adam C."/>
            <person name="Daum C."/>
            <person name="Floudas D."/>
            <person name="Sun H."/>
            <person name="Yadav J.S."/>
            <person name="Pangilinan J."/>
            <person name="Larsson K.H."/>
            <person name="Matsuura K."/>
            <person name="Barry K."/>
            <person name="Labutti K."/>
            <person name="Kuo R."/>
            <person name="Ohm R.A."/>
            <person name="Bhattacharya S.S."/>
            <person name="Shirouzu T."/>
            <person name="Yoshinaga Y."/>
            <person name="Martin F.M."/>
            <person name="Grigoriev I.V."/>
            <person name="Hibbett D.S."/>
        </authorList>
    </citation>
    <scope>NUCLEOTIDE SEQUENCE [LARGE SCALE GENOMIC DNA]</scope>
    <source>
        <strain evidence="12 13">93-53</strain>
    </source>
</reference>
<dbReference type="Gene3D" id="3.40.250.10">
    <property type="entry name" value="Rhodanese-like domain"/>
    <property type="match status" value="1"/>
</dbReference>
<accession>A0A165FU95</accession>
<dbReference type="GO" id="GO:0110032">
    <property type="term" value="P:positive regulation of G2/MI transition of meiotic cell cycle"/>
    <property type="evidence" value="ECO:0007669"/>
    <property type="project" value="TreeGrafter"/>
</dbReference>
<organism evidence="12 13">
    <name type="scientific">Laetiporus sulphureus 93-53</name>
    <dbReference type="NCBI Taxonomy" id="1314785"/>
    <lineage>
        <taxon>Eukaryota</taxon>
        <taxon>Fungi</taxon>
        <taxon>Dikarya</taxon>
        <taxon>Basidiomycota</taxon>
        <taxon>Agaricomycotina</taxon>
        <taxon>Agaricomycetes</taxon>
        <taxon>Polyporales</taxon>
        <taxon>Laetiporus</taxon>
    </lineage>
</organism>
<keyword evidence="13" id="KW-1185">Reference proteome</keyword>
<feature type="region of interest" description="Disordered" evidence="10">
    <location>
        <begin position="35"/>
        <end position="56"/>
    </location>
</feature>
<dbReference type="GO" id="GO:0000086">
    <property type="term" value="P:G2/M transition of mitotic cell cycle"/>
    <property type="evidence" value="ECO:0007669"/>
    <property type="project" value="TreeGrafter"/>
</dbReference>
<dbReference type="InterPro" id="IPR001763">
    <property type="entry name" value="Rhodanese-like_dom"/>
</dbReference>
<dbReference type="PANTHER" id="PTHR10828:SF17">
    <property type="entry name" value="PROTEIN-TYROSINE-PHOSPHATASE"/>
    <property type="match status" value="1"/>
</dbReference>
<dbReference type="GO" id="GO:0005737">
    <property type="term" value="C:cytoplasm"/>
    <property type="evidence" value="ECO:0007669"/>
    <property type="project" value="TreeGrafter"/>
</dbReference>
<feature type="region of interest" description="Disordered" evidence="10">
    <location>
        <begin position="413"/>
        <end position="432"/>
    </location>
</feature>
<dbReference type="PRINTS" id="PR00716">
    <property type="entry name" value="MPIPHPHTASE"/>
</dbReference>
<dbReference type="SUPFAM" id="SSF52821">
    <property type="entry name" value="Rhodanese/Cell cycle control phosphatase"/>
    <property type="match status" value="1"/>
</dbReference>
<dbReference type="InterPro" id="IPR000751">
    <property type="entry name" value="MPI_Phosphatase"/>
</dbReference>
<evidence type="ECO:0000259" key="11">
    <source>
        <dbReference type="PROSITE" id="PS50206"/>
    </source>
</evidence>
<dbReference type="Pfam" id="PF00581">
    <property type="entry name" value="Rhodanese"/>
    <property type="match status" value="1"/>
</dbReference>
<comment type="similarity">
    <text evidence="1">Belongs to the MPI phosphatase family.</text>
</comment>
<dbReference type="GO" id="GO:0051301">
    <property type="term" value="P:cell division"/>
    <property type="evidence" value="ECO:0007669"/>
    <property type="project" value="UniProtKB-KW"/>
</dbReference>
<dbReference type="InParanoid" id="A0A165FU95"/>
<feature type="region of interest" description="Disordered" evidence="10">
    <location>
        <begin position="773"/>
        <end position="796"/>
    </location>
</feature>
<feature type="region of interest" description="Disordered" evidence="10">
    <location>
        <begin position="166"/>
        <end position="244"/>
    </location>
</feature>
<comment type="catalytic activity">
    <reaction evidence="8">
        <text>O-phospho-L-tyrosyl-[protein] + H2O = L-tyrosyl-[protein] + phosphate</text>
        <dbReference type="Rhea" id="RHEA:10684"/>
        <dbReference type="Rhea" id="RHEA-COMP:10136"/>
        <dbReference type="Rhea" id="RHEA-COMP:20101"/>
        <dbReference type="ChEBI" id="CHEBI:15377"/>
        <dbReference type="ChEBI" id="CHEBI:43474"/>
        <dbReference type="ChEBI" id="CHEBI:46858"/>
        <dbReference type="ChEBI" id="CHEBI:61978"/>
        <dbReference type="EC" id="3.1.3.48"/>
    </reaction>
</comment>
<evidence type="ECO:0000313" key="12">
    <source>
        <dbReference type="EMBL" id="KZT09418.1"/>
    </source>
</evidence>
<keyword evidence="7" id="KW-0131">Cell cycle</keyword>
<dbReference type="GeneID" id="63819751"/>
<evidence type="ECO:0000256" key="10">
    <source>
        <dbReference type="SAM" id="MobiDB-lite"/>
    </source>
</evidence>
<name>A0A165FU95_9APHY</name>
<evidence type="ECO:0000256" key="2">
    <source>
        <dbReference type="ARBA" id="ARBA00013064"/>
    </source>
</evidence>
<feature type="region of interest" description="Disordered" evidence="10">
    <location>
        <begin position="300"/>
        <end position="327"/>
    </location>
</feature>
<feature type="compositionally biased region" description="Polar residues" evidence="10">
    <location>
        <begin position="40"/>
        <end position="51"/>
    </location>
</feature>
<keyword evidence="4" id="KW-0498">Mitosis</keyword>
<evidence type="ECO:0000256" key="4">
    <source>
        <dbReference type="ARBA" id="ARBA00022776"/>
    </source>
</evidence>
<sequence length="816" mass="89693">MCLPTAMLKLAHRTEAPHPYSKNTTHKRHLQPIDEEQPSHLPSSRTLSNMSVLAPPPAPTRRFNLLAKSNTRNELDDFLTSEVDVDLDLELSFASSMSLNSPVRDPLELADEEDMSTYTPMDVSPALPLAVPSTAKPIRQPVFIRPHAFTTNARLFGKDMSNNSASSVHSLGKSLDTSGVGKPPQRPALPMEWTSPGHNERALENMPSSPATSDVMDIDNSFDVDSSFNIPMASSAPQDESPLATEPTITSFRDEDNLLSTIPIVPHKTASTFQDFFYDAETPSSDRPAGIASLPHEHDLPQVNESDLSDMNDTPCPPQPKRQNSGELGLSLARRVQQRLLEEAATLESSPAPSSPMARKAERIAKLPPLKPMLGSLGAPLQLGSKDRRMRRPTLSIIGLPGEKPILQARSAYPTTGDDTEPEEEPAPVHPQKRLPAVRRAYSAMLPPPTMESSLDSEDGIFDSEGPDVSSPAQSYARRQRGKAVRKDDFQPLLKTGKLGEDSDLLFAAERETPRSKYLNSGSKIGGFGDNEASGKILPCHRVREDGLMRITSKTLDDLLDGAYDSQLASHRIIDCRFDYEYNGGHILGAININTTAGIEEFFFRDDSSKPIPSISGDPNKKTVLIFHCEFSVKRAPTFAKHLRSKDRALNNHVYPKIHYPEVYVLEGGYSRYYQNSTARCQPCGYVRMDDPRYAQSRREDLGQFRRGKFGRTKSYAYGEGKLVSHLSQYVKRNSAPITNAAPRFANANAARSKRGGLASGLHVLAEDPAVGLQSDDDVDVGDSPCPPPNKGVPFRGKRLGRLVRAETFDGGRLSK</sequence>
<dbReference type="SMART" id="SM00450">
    <property type="entry name" value="RHOD"/>
    <property type="match status" value="1"/>
</dbReference>
<protein>
    <recommendedName>
        <fullName evidence="9">M-phase inducer phosphatase</fullName>
        <ecNumber evidence="2">3.1.3.48</ecNumber>
    </recommendedName>
</protein>
<dbReference type="PANTHER" id="PTHR10828">
    <property type="entry name" value="M-PHASE INDUCER PHOSPHATASE DUAL SPECIFICITY PHOSPHATASE CDC25"/>
    <property type="match status" value="1"/>
</dbReference>
<dbReference type="FunFam" id="3.40.250.10:FF:000021">
    <property type="entry name" value="M-phase inducer phosphatase cdc-25.2"/>
    <property type="match status" value="1"/>
</dbReference>
<dbReference type="EC" id="3.1.3.48" evidence="2"/>
<evidence type="ECO:0000256" key="5">
    <source>
        <dbReference type="ARBA" id="ARBA00022801"/>
    </source>
</evidence>
<feature type="compositionally biased region" description="Polar residues" evidence="10">
    <location>
        <begin position="303"/>
        <end position="312"/>
    </location>
</feature>
<feature type="domain" description="Rhodanese" evidence="11">
    <location>
        <begin position="567"/>
        <end position="682"/>
    </location>
</feature>
<evidence type="ECO:0000256" key="1">
    <source>
        <dbReference type="ARBA" id="ARBA00011065"/>
    </source>
</evidence>
<dbReference type="STRING" id="1314785.A0A165FU95"/>
<evidence type="ECO:0000256" key="3">
    <source>
        <dbReference type="ARBA" id="ARBA00022618"/>
    </source>
</evidence>
<dbReference type="PROSITE" id="PS50206">
    <property type="entry name" value="RHODANESE_3"/>
    <property type="match status" value="1"/>
</dbReference>
<keyword evidence="6" id="KW-0904">Protein phosphatase</keyword>